<keyword evidence="11" id="KW-1015">Disulfide bond</keyword>
<evidence type="ECO:0000256" key="3">
    <source>
        <dbReference type="ARBA" id="ARBA00022536"/>
    </source>
</evidence>
<dbReference type="FunFam" id="2.60.40.60:FF:000116">
    <property type="entry name" value="Dachsous cadherin-related 2"/>
    <property type="match status" value="2"/>
</dbReference>
<keyword evidence="3" id="KW-0245">EGF-like domain</keyword>
<evidence type="ECO:0000256" key="6">
    <source>
        <dbReference type="ARBA" id="ARBA00022737"/>
    </source>
</evidence>
<feature type="domain" description="Cadherin" evidence="14">
    <location>
        <begin position="218"/>
        <end position="317"/>
    </location>
</feature>
<feature type="domain" description="Cadherin" evidence="14">
    <location>
        <begin position="865"/>
        <end position="972"/>
    </location>
</feature>
<dbReference type="GO" id="GO:0008013">
    <property type="term" value="F:beta-catenin binding"/>
    <property type="evidence" value="ECO:0007669"/>
    <property type="project" value="TreeGrafter"/>
</dbReference>
<dbReference type="FunFam" id="2.60.40.60:FF:000033">
    <property type="entry name" value="FAT atypical cadherin 1"/>
    <property type="match status" value="1"/>
</dbReference>
<feature type="domain" description="Cadherin" evidence="14">
    <location>
        <begin position="423"/>
        <end position="546"/>
    </location>
</feature>
<evidence type="ECO:0000256" key="13">
    <source>
        <dbReference type="PROSITE-ProRule" id="PRU00043"/>
    </source>
</evidence>
<comment type="subcellular location">
    <subcellularLocation>
        <location evidence="1">Cell membrane</location>
        <topology evidence="1">Single-pass membrane protein</topology>
    </subcellularLocation>
</comment>
<dbReference type="Proteomes" id="UP000005408">
    <property type="component" value="Unassembled WGS sequence"/>
</dbReference>
<evidence type="ECO:0000256" key="2">
    <source>
        <dbReference type="ARBA" id="ARBA00022475"/>
    </source>
</evidence>
<evidence type="ECO:0000256" key="11">
    <source>
        <dbReference type="ARBA" id="ARBA00023157"/>
    </source>
</evidence>
<organism evidence="15 16">
    <name type="scientific">Magallana gigas</name>
    <name type="common">Pacific oyster</name>
    <name type="synonym">Crassostrea gigas</name>
    <dbReference type="NCBI Taxonomy" id="29159"/>
    <lineage>
        <taxon>Eukaryota</taxon>
        <taxon>Metazoa</taxon>
        <taxon>Spiralia</taxon>
        <taxon>Lophotrochozoa</taxon>
        <taxon>Mollusca</taxon>
        <taxon>Bivalvia</taxon>
        <taxon>Autobranchia</taxon>
        <taxon>Pteriomorphia</taxon>
        <taxon>Ostreida</taxon>
        <taxon>Ostreoidea</taxon>
        <taxon>Ostreidae</taxon>
        <taxon>Magallana</taxon>
    </lineage>
</organism>
<dbReference type="InterPro" id="IPR015919">
    <property type="entry name" value="Cadherin-like_sf"/>
</dbReference>
<feature type="domain" description="Cadherin" evidence="14">
    <location>
        <begin position="86"/>
        <end position="209"/>
    </location>
</feature>
<evidence type="ECO:0000313" key="15">
    <source>
        <dbReference type="EnsemblMetazoa" id="G1234.1:cds"/>
    </source>
</evidence>
<feature type="domain" description="Cadherin" evidence="14">
    <location>
        <begin position="1391"/>
        <end position="1493"/>
    </location>
</feature>
<dbReference type="EnsemblMetazoa" id="G1234.1">
    <property type="protein sequence ID" value="G1234.1:cds"/>
    <property type="gene ID" value="G1234"/>
</dbReference>
<keyword evidence="10" id="KW-0472">Membrane</keyword>
<keyword evidence="8" id="KW-0130">Cell adhesion</keyword>
<protein>
    <recommendedName>
        <fullName evidence="14">Cadherin domain-containing protein</fullName>
    </recommendedName>
</protein>
<keyword evidence="5" id="KW-0732">Signal</keyword>
<evidence type="ECO:0000256" key="10">
    <source>
        <dbReference type="ARBA" id="ARBA00023136"/>
    </source>
</evidence>
<dbReference type="PROSITE" id="PS50268">
    <property type="entry name" value="CADHERIN_2"/>
    <property type="match status" value="17"/>
</dbReference>
<dbReference type="PANTHER" id="PTHR24027:SF438">
    <property type="entry name" value="CADHERIN 23"/>
    <property type="match status" value="1"/>
</dbReference>
<sequence>MINVQCTPATFEFSQTMYAVQLPEMTPVGSRILQVFPANASLEVIATDEANPTRSGRTTVFVIVEDFCCLSINRTCEPNSHAPIFSAPLYFVNVMEGDYSTNNQLLIEISAVDNDFGPDGDLVFEIQSVSNNGDGKFKIQQNSSEKKAFIICIGKLSRNLTYVIMIRASDQAIHVFRRRMGKRSILYVHVIVWALILERITGNSFPPEILNGNVNERIPENTKFGVTVATVTASDRDPQFPDNEIRFRMFAVKPTLDFFAIETETGNIFLKRDLTTDTSDTYQMYVQAYDMGSPSKTSATNATVTIDVYRNLRNPFFSGGPFAANIPETSVIGTSVLQINFGDSDTDAPFNTVTVSAIGDDKALTYFRLESYGQIVVNSDLKADSDFQYLMRILAQDDGSPPRTATTVATITVQRNINSPVFERQSYNETILETRQLGLSFLQVKATDGDTRLFAYFISTDIDFQVPYNEVRYLISSDAGSALGAQYFIVDDVTGDISLRQSPKLDNAKTVDYTFTVNAVDRGGRSATIPASVRVTVIRNTNAPVFTNLPNANQINHNTSIGTQVFQVSARDPDPGVFGQLTYSLTGDGESTSVFDINRTSGVITLQQSLFSQTSTLYTLRVRVQDGGSPRKEAMNTLTLTVQRNFETPRFVSNSYTFTIKENEPIGFSVGQIVATDADSAPPNNLVEYYFVGSTPSQRFLIDSRTGVITIRKDLTTEETPSSYTFRVQARDSGSPQRLSQEIPLTINVQRNDYDPLFGNLPFSVTIPANANQFSTVYTVNSTDADTVLDFQRREYDIIGDDAATSLFAVDATAGRITISSLLTSDPAVQYRVRVRVRDFGTPRHSSTSLLLVNVTRNLNAPQFNPTQYFATILETQPLGSNIQQVSSSDLDTTAPNNVPTYTLSGNALALQYFQLNPSTGVVSLYKDLRDDTATSYTLTVTVADNGSPSLTGTNTATVTVQVNRNLQPPRFINAPYSSTITRLVTDNSLLPGVTVSTADDDTVSPFRDVTVSVIGDDSAVSLFELVGSSVRVRNAANLAADTANTYKLRLLAEDGGSPRKTATTTIDITVRRNIVPPQFNPTAYNATILENYPVGSEIVTVSATDSDPQPPNNQFKYSITGDTTAMTYFYINPDSGRISLKQSIKGTGVNQFRLQVTATDEGTPSLSRQAIVTVDVTIDDTLRFTQLQPYTASIDENDPVDRGFITVIATPQPNIKYSIVGFSDSPDYFKIDENTGVISVKTDLRKDLSKRFKYLIQVRAEKQFPNGLQSVENLVNVTVLRNINAPVFNSTQYQANINEKYGLGQSVVQVFATDLDTQDVLIYSIIDQAGETEPFYMAPSTGIITLKQLLTGTTKTRYAFTVRVRDQSKPERFGQSTVVINVRRNSQPPVFERTPYGAPINYNQAPGPVYTTSARDPDLTGTLTYEVIGYFSAPGYFTVNSNGEVILLSSLASDTALSYTLGLAAYDSDYPNDKAYANVTLTVNRNPNAPDFTNPSYSITVTESYPLAVSLLQVSGQDADQHVVEYILESSNPIDGTQFFYLNPSTGALTVSRPLTETGTQTFTLQVRLRDNGIPPRSSATTAPVTIFITRNNNGPIFAGTFTTSINETTPTSTAVLTVTATDSDPNTSPYGQLKYRIIGDGDFTQFFNIDATTGSILVQRPLTSQDNALYQGRIVAEDGGSPPRSATATAIINILRNINSPVFNPNNYSITIDETHQVGQNVITVTASDADRVAPNNQIVYTIINSKTAEFYFYLDPKTGHIYLKQCTTGKEVLFVFNVTATDRGFPALSDNAIINVEIKECPKCKTNLHSPRFFAPIYFVNIREGNYSKTNLNLIQFNVTATDRGFPALSDNAIINVEIKECPKCKTNLHSPRFFAPIYFVNIREGNYSKTNLNLIQISATDDDDGNDGEILFDIQSVSNNGDDKFKLEQDQFNTNANVICSGAVNRCETYLIMVRASDQSFQMERRRHSTVPVEVRVVPFSTYANKCTFT</sequence>
<feature type="domain" description="Cadherin" evidence="14">
    <location>
        <begin position="1290"/>
        <end position="1392"/>
    </location>
</feature>
<feature type="domain" description="Cadherin" evidence="14">
    <location>
        <begin position="1187"/>
        <end position="1289"/>
    </location>
</feature>
<keyword evidence="7 13" id="KW-0106">Calcium</keyword>
<feature type="domain" description="Cadherin" evidence="14">
    <location>
        <begin position="1706"/>
        <end position="1816"/>
    </location>
</feature>
<dbReference type="GO" id="GO:0016342">
    <property type="term" value="C:catenin complex"/>
    <property type="evidence" value="ECO:0007669"/>
    <property type="project" value="TreeGrafter"/>
</dbReference>
<dbReference type="FunFam" id="2.60.40.60:FF:000013">
    <property type="entry name" value="Cadherin EGF LAG seven-pass G-type receptor"/>
    <property type="match status" value="1"/>
</dbReference>
<evidence type="ECO:0000256" key="1">
    <source>
        <dbReference type="ARBA" id="ARBA00004162"/>
    </source>
</evidence>
<dbReference type="SMART" id="SM00112">
    <property type="entry name" value="CA"/>
    <property type="match status" value="16"/>
</dbReference>
<feature type="domain" description="Cadherin" evidence="14">
    <location>
        <begin position="1878"/>
        <end position="1993"/>
    </location>
</feature>
<keyword evidence="16" id="KW-1185">Reference proteome</keyword>
<dbReference type="PRINTS" id="PR00205">
    <property type="entry name" value="CADHERIN"/>
</dbReference>
<keyword evidence="9" id="KW-1133">Transmembrane helix</keyword>
<feature type="domain" description="Cadherin" evidence="14">
    <location>
        <begin position="1494"/>
        <end position="1599"/>
    </location>
</feature>
<feature type="domain" description="Cadherin" evidence="14">
    <location>
        <begin position="1081"/>
        <end position="1192"/>
    </location>
</feature>
<name>A0A8W8I4S0_MAGGI</name>
<evidence type="ECO:0000256" key="8">
    <source>
        <dbReference type="ARBA" id="ARBA00022889"/>
    </source>
</evidence>
<dbReference type="PANTHER" id="PTHR24027">
    <property type="entry name" value="CADHERIN-23"/>
    <property type="match status" value="1"/>
</dbReference>
<evidence type="ECO:0000256" key="5">
    <source>
        <dbReference type="ARBA" id="ARBA00022729"/>
    </source>
</evidence>
<dbReference type="Pfam" id="PF00028">
    <property type="entry name" value="Cadherin"/>
    <property type="match status" value="10"/>
</dbReference>
<dbReference type="GO" id="GO:0005509">
    <property type="term" value="F:calcium ion binding"/>
    <property type="evidence" value="ECO:0007669"/>
    <property type="project" value="UniProtKB-UniRule"/>
</dbReference>
<keyword evidence="6" id="KW-0677">Repeat</keyword>
<dbReference type="InterPro" id="IPR039808">
    <property type="entry name" value="Cadherin"/>
</dbReference>
<accession>A0A8W8I4S0</accession>
<reference evidence="15" key="1">
    <citation type="submission" date="2022-08" db="UniProtKB">
        <authorList>
            <consortium name="EnsemblMetazoa"/>
        </authorList>
    </citation>
    <scope>IDENTIFICATION</scope>
    <source>
        <strain evidence="15">05x7-T-G4-1.051#20</strain>
    </source>
</reference>
<keyword evidence="4" id="KW-0812">Transmembrane</keyword>
<dbReference type="GO" id="GO:0045296">
    <property type="term" value="F:cadherin binding"/>
    <property type="evidence" value="ECO:0007669"/>
    <property type="project" value="TreeGrafter"/>
</dbReference>
<evidence type="ECO:0000256" key="7">
    <source>
        <dbReference type="ARBA" id="ARBA00022837"/>
    </source>
</evidence>
<feature type="domain" description="Cadherin" evidence="14">
    <location>
        <begin position="318"/>
        <end position="422"/>
    </location>
</feature>
<evidence type="ECO:0000256" key="9">
    <source>
        <dbReference type="ARBA" id="ARBA00022989"/>
    </source>
</evidence>
<feature type="domain" description="Cadherin" evidence="14">
    <location>
        <begin position="759"/>
        <end position="864"/>
    </location>
</feature>
<keyword evidence="12" id="KW-0325">Glycoprotein</keyword>
<proteinExistence type="predicted"/>
<dbReference type="SUPFAM" id="SSF49313">
    <property type="entry name" value="Cadherin-like"/>
    <property type="match status" value="17"/>
</dbReference>
<feature type="domain" description="Cadherin" evidence="14">
    <location>
        <begin position="1599"/>
        <end position="1705"/>
    </location>
</feature>
<feature type="domain" description="Cadherin" evidence="14">
    <location>
        <begin position="547"/>
        <end position="651"/>
    </location>
</feature>
<evidence type="ECO:0000256" key="4">
    <source>
        <dbReference type="ARBA" id="ARBA00022692"/>
    </source>
</evidence>
<dbReference type="GO" id="GO:0007156">
    <property type="term" value="P:homophilic cell adhesion via plasma membrane adhesion molecules"/>
    <property type="evidence" value="ECO:0007669"/>
    <property type="project" value="InterPro"/>
</dbReference>
<dbReference type="InterPro" id="IPR002126">
    <property type="entry name" value="Cadherin-like_dom"/>
</dbReference>
<keyword evidence="2" id="KW-1003">Cell membrane</keyword>
<feature type="domain" description="Cadherin" evidence="14">
    <location>
        <begin position="973"/>
        <end position="1080"/>
    </location>
</feature>
<evidence type="ECO:0000256" key="12">
    <source>
        <dbReference type="ARBA" id="ARBA00023180"/>
    </source>
</evidence>
<dbReference type="GO" id="GO:0016477">
    <property type="term" value="P:cell migration"/>
    <property type="evidence" value="ECO:0007669"/>
    <property type="project" value="TreeGrafter"/>
</dbReference>
<dbReference type="Gene3D" id="2.60.40.60">
    <property type="entry name" value="Cadherins"/>
    <property type="match status" value="17"/>
</dbReference>
<evidence type="ECO:0000259" key="14">
    <source>
        <dbReference type="PROSITE" id="PS50268"/>
    </source>
</evidence>
<evidence type="ECO:0000313" key="16">
    <source>
        <dbReference type="Proteomes" id="UP000005408"/>
    </source>
</evidence>
<dbReference type="CDD" id="cd11304">
    <property type="entry name" value="Cadherin_repeat"/>
    <property type="match status" value="15"/>
</dbReference>
<feature type="domain" description="Cadherin" evidence="14">
    <location>
        <begin position="652"/>
        <end position="758"/>
    </location>
</feature>